<keyword evidence="2" id="KW-0812">Transmembrane</keyword>
<feature type="coiled-coil region" evidence="1">
    <location>
        <begin position="355"/>
        <end position="425"/>
    </location>
</feature>
<feature type="transmembrane region" description="Helical" evidence="2">
    <location>
        <begin position="9"/>
        <end position="27"/>
    </location>
</feature>
<dbReference type="Proteomes" id="UP001207408">
    <property type="component" value="Unassembled WGS sequence"/>
</dbReference>
<keyword evidence="4" id="KW-1185">Reference proteome</keyword>
<comment type="caution">
    <text evidence="3">The sequence shown here is derived from an EMBL/GenBank/DDBJ whole genome shotgun (WGS) entry which is preliminary data.</text>
</comment>
<proteinExistence type="predicted"/>
<sequence length="548" mass="63602">MKVLLPNHYAKIIGVCICFFIPTLLFSQPEKKHSTLDVDKIFSLLEFKGFYYPNEAKKELDSVVISMSETDAFRYNSYIDYTKALLLFNDLKMDSALILIERAVSGFSVNENLKWQAKCQILLGQIAEVTGLYEQAKINFYKAIEIGEQKTTDAGFAYVGIARCKIALEEDFNLELNLGVDILKTSVHQEERLFGEFMELLYSLSDKDVPDKLNLVAEKYLNLGMTHRAASVYKVIASSYNARNMFEEAHKFCDKAIKLCEDGNNSNLILPALYQFKGVLFFNQEQYNVAEIYFVRSLELYRQNNQPKRMLYAYDYLHKIDIAKRNFAKAYVDLKEYQELQEELMVFEKIRMAKVLEINNKIDQIKSQMKQLEVEKKASEFMLYLVIVITITILFAVGVYVYLYMKNKKTRIEELNKEFQNLLIGIGEKQLLEHRLSQEGNRNNAPKEHPINYSQSGAEIVDSFDNCYLETISLFTHSFPSLTKTEVRYAVMLCLKLPMEIIAKVQNVQPASIRKAKQRIRTKLNVDGNIEDYLQNFREKLITDMTKK</sequence>
<keyword evidence="1" id="KW-0175">Coiled coil</keyword>
<dbReference type="GO" id="GO:0003677">
    <property type="term" value="F:DNA binding"/>
    <property type="evidence" value="ECO:0007669"/>
    <property type="project" value="InterPro"/>
</dbReference>
<keyword evidence="2" id="KW-0472">Membrane</keyword>
<gene>
    <name evidence="3" type="ORF">OM074_06655</name>
</gene>
<evidence type="ECO:0000313" key="4">
    <source>
        <dbReference type="Proteomes" id="UP001207408"/>
    </source>
</evidence>
<evidence type="ECO:0000313" key="3">
    <source>
        <dbReference type="EMBL" id="MCW3805300.1"/>
    </source>
</evidence>
<keyword evidence="2" id="KW-1133">Transmembrane helix</keyword>
<dbReference type="SUPFAM" id="SSF46894">
    <property type="entry name" value="C-terminal effector domain of the bipartite response regulators"/>
    <property type="match status" value="1"/>
</dbReference>
<protein>
    <submittedName>
        <fullName evidence="3">Tetratricopeptide repeat protein</fullName>
    </submittedName>
</protein>
<dbReference type="InterPro" id="IPR019734">
    <property type="entry name" value="TPR_rpt"/>
</dbReference>
<dbReference type="GO" id="GO:0006355">
    <property type="term" value="P:regulation of DNA-templated transcription"/>
    <property type="evidence" value="ECO:0007669"/>
    <property type="project" value="InterPro"/>
</dbReference>
<dbReference type="InterPro" id="IPR016032">
    <property type="entry name" value="Sig_transdc_resp-reg_C-effctor"/>
</dbReference>
<dbReference type="Gene3D" id="1.25.40.10">
    <property type="entry name" value="Tetratricopeptide repeat domain"/>
    <property type="match status" value="1"/>
</dbReference>
<feature type="transmembrane region" description="Helical" evidence="2">
    <location>
        <begin position="381"/>
        <end position="403"/>
    </location>
</feature>
<dbReference type="RefSeq" id="WP_301198653.1">
    <property type="nucleotide sequence ID" value="NZ_JAPDPI010000009.1"/>
</dbReference>
<dbReference type="SUPFAM" id="SSF48452">
    <property type="entry name" value="TPR-like"/>
    <property type="match status" value="2"/>
</dbReference>
<reference evidence="3" key="1">
    <citation type="submission" date="2022-10" db="EMBL/GenBank/DDBJ databases">
        <authorList>
            <person name="Yu W.X."/>
        </authorList>
    </citation>
    <scope>NUCLEOTIDE SEQUENCE</scope>
    <source>
        <strain evidence="3">D04</strain>
    </source>
</reference>
<dbReference type="EMBL" id="JAPDPI010000009">
    <property type="protein sequence ID" value="MCW3805300.1"/>
    <property type="molecule type" value="Genomic_DNA"/>
</dbReference>
<accession>A0AAE3SKB4</accession>
<dbReference type="InterPro" id="IPR011990">
    <property type="entry name" value="TPR-like_helical_dom_sf"/>
</dbReference>
<name>A0AAE3SKB4_9BACT</name>
<organism evidence="3 4">
    <name type="scientific">Plebeiibacterium marinum</name>
    <dbReference type="NCBI Taxonomy" id="2992111"/>
    <lineage>
        <taxon>Bacteria</taxon>
        <taxon>Pseudomonadati</taxon>
        <taxon>Bacteroidota</taxon>
        <taxon>Bacteroidia</taxon>
        <taxon>Marinilabiliales</taxon>
        <taxon>Marinilabiliaceae</taxon>
        <taxon>Plebeiibacterium</taxon>
    </lineage>
</organism>
<evidence type="ECO:0000256" key="2">
    <source>
        <dbReference type="SAM" id="Phobius"/>
    </source>
</evidence>
<dbReference type="SMART" id="SM00028">
    <property type="entry name" value="TPR"/>
    <property type="match status" value="3"/>
</dbReference>
<dbReference type="AlphaFoldDB" id="A0AAE3SKB4"/>
<evidence type="ECO:0000256" key="1">
    <source>
        <dbReference type="SAM" id="Coils"/>
    </source>
</evidence>